<accession>A0A2S9MZE1</accession>
<reference evidence="1 2" key="1">
    <citation type="submission" date="2018-03" db="EMBL/GenBank/DDBJ databases">
        <authorList>
            <person name="Keele B.F."/>
        </authorList>
    </citation>
    <scope>NUCLEOTIDE SEQUENCE [LARGE SCALE GENOMIC DNA]</scope>
    <source>
        <strain evidence="1 2">AU19729</strain>
    </source>
</reference>
<evidence type="ECO:0000313" key="1">
    <source>
        <dbReference type="EMBL" id="PRF65376.1"/>
    </source>
</evidence>
<name>A0A2S9MZE1_9BURK</name>
<evidence type="ECO:0000313" key="2">
    <source>
        <dbReference type="Proteomes" id="UP000238982"/>
    </source>
</evidence>
<proteinExistence type="predicted"/>
<dbReference type="EMBL" id="PVGH01000021">
    <property type="protein sequence ID" value="PRF65376.1"/>
    <property type="molecule type" value="Genomic_DNA"/>
</dbReference>
<organism evidence="1 2">
    <name type="scientific">Burkholderia multivorans</name>
    <dbReference type="NCBI Taxonomy" id="87883"/>
    <lineage>
        <taxon>Bacteria</taxon>
        <taxon>Pseudomonadati</taxon>
        <taxon>Pseudomonadota</taxon>
        <taxon>Betaproteobacteria</taxon>
        <taxon>Burkholderiales</taxon>
        <taxon>Burkholderiaceae</taxon>
        <taxon>Burkholderia</taxon>
        <taxon>Burkholderia cepacia complex</taxon>
    </lineage>
</organism>
<dbReference type="Proteomes" id="UP000238982">
    <property type="component" value="Unassembled WGS sequence"/>
</dbReference>
<dbReference type="AlphaFoldDB" id="A0A2S9MZE1"/>
<protein>
    <submittedName>
        <fullName evidence="1">Uncharacterized protein</fullName>
    </submittedName>
</protein>
<gene>
    <name evidence="1" type="ORF">C6Q15_03765</name>
</gene>
<sequence length="62" mass="7092">MIGVKLQPARVPHRLVVTLPHEPASRRGQVWCQKRLRVSREVSGIPCVRRVEIQIPMLNRSG</sequence>
<comment type="caution">
    <text evidence="1">The sequence shown here is derived from an EMBL/GenBank/DDBJ whole genome shotgun (WGS) entry which is preliminary data.</text>
</comment>